<evidence type="ECO:0000313" key="1">
    <source>
        <dbReference type="EMBL" id="MDH0964444.1"/>
    </source>
</evidence>
<proteinExistence type="predicted"/>
<dbReference type="EMBL" id="JAOCBF010000021">
    <property type="protein sequence ID" value="MDH0964444.1"/>
    <property type="molecule type" value="Genomic_DNA"/>
</dbReference>
<comment type="caution">
    <text evidence="1">The sequence shown here is derived from an EMBL/GenBank/DDBJ whole genome shotgun (WGS) entry which is preliminary data.</text>
</comment>
<accession>A0AAJ1KT90</accession>
<reference evidence="1" key="1">
    <citation type="submission" date="2022-09" db="EMBL/GenBank/DDBJ databases">
        <title>Intensive care unit water sources are persistently colonized with multi-drug resistant bacteria and are the site of extensive horizontal gene transfer of antibiotic resistance genes.</title>
        <authorList>
            <person name="Diorio-Toth L."/>
        </authorList>
    </citation>
    <scope>NUCLEOTIDE SEQUENCE</scope>
    <source>
        <strain evidence="1">GD03918</strain>
    </source>
</reference>
<gene>
    <name evidence="1" type="ORF">N5C89_16525</name>
</gene>
<evidence type="ECO:0000313" key="2">
    <source>
        <dbReference type="Proteomes" id="UP001159937"/>
    </source>
</evidence>
<protein>
    <submittedName>
        <fullName evidence="1">Uncharacterized protein</fullName>
    </submittedName>
</protein>
<sequence length="229" mass="26750">MNNSKHFNSQIQELDHFANDCSNEEIKNEPMFFNCDLNFAWDNGGNITRSFISNLPLDWQQDEGIVFDSRVHMLMPGWYPAIPGFHHDDVPRPDIPVGQHFIAAGQPDYDNPRYLSEHILGLVNADICPTNFAIGKCEMPQIPDGELIYRRWHQEVLSLIERGEMERVTVRDRTLTAFDWQTFHSGDKAIQNGWRWFGRVSRNTDRVRKITNEIRVNAQVYLEFPMQGW</sequence>
<organism evidence="1 2">
    <name type="scientific">Klebsiella michiganensis</name>
    <dbReference type="NCBI Taxonomy" id="1134687"/>
    <lineage>
        <taxon>Bacteria</taxon>
        <taxon>Pseudomonadati</taxon>
        <taxon>Pseudomonadota</taxon>
        <taxon>Gammaproteobacteria</taxon>
        <taxon>Enterobacterales</taxon>
        <taxon>Enterobacteriaceae</taxon>
        <taxon>Klebsiella/Raoultella group</taxon>
        <taxon>Klebsiella</taxon>
    </lineage>
</organism>
<dbReference type="AlphaFoldDB" id="A0AAJ1KT90"/>
<dbReference type="RefSeq" id="WP_279944297.1">
    <property type="nucleotide sequence ID" value="NZ_JAOCBF010000021.1"/>
</dbReference>
<dbReference type="Proteomes" id="UP001159937">
    <property type="component" value="Unassembled WGS sequence"/>
</dbReference>
<name>A0AAJ1KT90_9ENTR</name>